<proteinExistence type="predicted"/>
<dbReference type="AlphaFoldDB" id="X1KJU9"/>
<accession>X1KJU9</accession>
<sequence>MIIKTEKRMDKKLTKIAIFSKWNAADGTSILAELIGRELAKKYNLTVFAPINDVKPVQGMTDEDYVIRCCNVRGTSSGQWTFDPKPFLEKDYDIFITQRIEWIPIEELIKIYPQIKEKAKVIYVIHETKLPENPIFWKIEWDAVVCFDERYKRMWKDVYPEKKIHIIPYPCNPVRKGDKKKSRRELNLPLDKKIVFMYGWYPKTHIFALLPYLVELRKQYDFVLLLVIAREYLDEELLKEIERQDFIEWRDELPPTSKIDKYFYASDAYIFYKPKYEFKPGQIMISSSILSYLGTLTPILAIESPHIQPLGEAVMKFSDMEELKNRLFSVFEGKSIVNETLKAAEEYVIRNSKEKVAQEYIELFKKLMKGRN</sequence>
<organism evidence="1">
    <name type="scientific">marine sediment metagenome</name>
    <dbReference type="NCBI Taxonomy" id="412755"/>
    <lineage>
        <taxon>unclassified sequences</taxon>
        <taxon>metagenomes</taxon>
        <taxon>ecological metagenomes</taxon>
    </lineage>
</organism>
<dbReference type="SUPFAM" id="SSF53756">
    <property type="entry name" value="UDP-Glycosyltransferase/glycogen phosphorylase"/>
    <property type="match status" value="1"/>
</dbReference>
<dbReference type="Gene3D" id="3.40.50.2000">
    <property type="entry name" value="Glycogen Phosphorylase B"/>
    <property type="match status" value="2"/>
</dbReference>
<reference evidence="1" key="1">
    <citation type="journal article" date="2014" name="Front. Microbiol.">
        <title>High frequency of phylogenetically diverse reductive dehalogenase-homologous genes in deep subseafloor sedimentary metagenomes.</title>
        <authorList>
            <person name="Kawai M."/>
            <person name="Futagami T."/>
            <person name="Toyoda A."/>
            <person name="Takaki Y."/>
            <person name="Nishi S."/>
            <person name="Hori S."/>
            <person name="Arai W."/>
            <person name="Tsubouchi T."/>
            <person name="Morono Y."/>
            <person name="Uchiyama I."/>
            <person name="Ito T."/>
            <person name="Fujiyama A."/>
            <person name="Inagaki F."/>
            <person name="Takami H."/>
        </authorList>
    </citation>
    <scope>NUCLEOTIDE SEQUENCE</scope>
    <source>
        <strain evidence="1">Expedition CK06-06</strain>
    </source>
</reference>
<protein>
    <recommendedName>
        <fullName evidence="2">Glycosyl transferase family 1 domain-containing protein</fullName>
    </recommendedName>
</protein>
<name>X1KJU9_9ZZZZ</name>
<gene>
    <name evidence="1" type="ORF">S06H3_02924</name>
</gene>
<evidence type="ECO:0008006" key="2">
    <source>
        <dbReference type="Google" id="ProtNLM"/>
    </source>
</evidence>
<evidence type="ECO:0000313" key="1">
    <source>
        <dbReference type="EMBL" id="GAH90419.1"/>
    </source>
</evidence>
<dbReference type="EMBL" id="BARV01000907">
    <property type="protein sequence ID" value="GAH90419.1"/>
    <property type="molecule type" value="Genomic_DNA"/>
</dbReference>
<comment type="caution">
    <text evidence="1">The sequence shown here is derived from an EMBL/GenBank/DDBJ whole genome shotgun (WGS) entry which is preliminary data.</text>
</comment>